<accession>A0AAJ5NSJ2</accession>
<feature type="transmembrane region" description="Helical" evidence="1">
    <location>
        <begin position="12"/>
        <end position="39"/>
    </location>
</feature>
<evidence type="ECO:0000313" key="2">
    <source>
        <dbReference type="EMBL" id="VEU62764.1"/>
    </source>
</evidence>
<keyword evidence="1" id="KW-0472">Membrane</keyword>
<dbReference type="Proteomes" id="UP000289629">
    <property type="component" value="Chromosome"/>
</dbReference>
<organism evidence="2 3">
    <name type="scientific">Mesomycoplasma dispar</name>
    <dbReference type="NCBI Taxonomy" id="86660"/>
    <lineage>
        <taxon>Bacteria</taxon>
        <taxon>Bacillati</taxon>
        <taxon>Mycoplasmatota</taxon>
        <taxon>Mycoplasmoidales</taxon>
        <taxon>Metamycoplasmataceae</taxon>
        <taxon>Mesomycoplasma</taxon>
    </lineage>
</organism>
<dbReference type="AlphaFoldDB" id="A0AAJ5NSJ2"/>
<feature type="transmembrane region" description="Helical" evidence="1">
    <location>
        <begin position="59"/>
        <end position="82"/>
    </location>
</feature>
<gene>
    <name evidence="2" type="ORF">NCTC10125_00767</name>
</gene>
<sequence length="153" mass="17497">MTINKKDKSLGYFKILVFFSLSIRVIKFVVGIILFFIFLIPSFSKLLTNSDSLIINSGLLITIFIWILLTIISRTLMIAYIVKVSIPNQIFINVRQNSTILSKLSIIKTTAIIGFFIPYVDVISMIMFLLLISHHQKELINPEELTLKVNSNM</sequence>
<name>A0AAJ5NSJ2_9BACT</name>
<reference evidence="2 3" key="1">
    <citation type="submission" date="2019-01" db="EMBL/GenBank/DDBJ databases">
        <authorList>
            <consortium name="Pathogen Informatics"/>
        </authorList>
    </citation>
    <scope>NUCLEOTIDE SEQUENCE [LARGE SCALE GENOMIC DNA]</scope>
    <source>
        <strain evidence="2 3">NCTC10125</strain>
    </source>
</reference>
<keyword evidence="1" id="KW-1133">Transmembrane helix</keyword>
<dbReference type="RefSeq" id="WP_044635711.1">
    <property type="nucleotide sequence ID" value="NZ_CP007229.1"/>
</dbReference>
<keyword evidence="1" id="KW-0812">Transmembrane</keyword>
<evidence type="ECO:0000313" key="3">
    <source>
        <dbReference type="Proteomes" id="UP000289629"/>
    </source>
</evidence>
<evidence type="ECO:0000256" key="1">
    <source>
        <dbReference type="SAM" id="Phobius"/>
    </source>
</evidence>
<dbReference type="KEGG" id="mds:MDIS_04055"/>
<protein>
    <submittedName>
        <fullName evidence="2">Uncharacterized protein</fullName>
    </submittedName>
</protein>
<feature type="transmembrane region" description="Helical" evidence="1">
    <location>
        <begin position="111"/>
        <end position="132"/>
    </location>
</feature>
<proteinExistence type="predicted"/>
<dbReference type="EMBL" id="LR214971">
    <property type="protein sequence ID" value="VEU62764.1"/>
    <property type="molecule type" value="Genomic_DNA"/>
</dbReference>